<accession>A0A8J3IGI7</accession>
<name>A0A8J3IGI7_9CHLR</name>
<dbReference type="RefSeq" id="WP_220202012.1">
    <property type="nucleotide sequence ID" value="NZ_BNJK01000001.1"/>
</dbReference>
<protein>
    <submittedName>
        <fullName evidence="1">Uncharacterized protein</fullName>
    </submittedName>
</protein>
<evidence type="ECO:0000313" key="1">
    <source>
        <dbReference type="EMBL" id="GHO91092.1"/>
    </source>
</evidence>
<organism evidence="1 2">
    <name type="scientific">Reticulibacter mediterranei</name>
    <dbReference type="NCBI Taxonomy" id="2778369"/>
    <lineage>
        <taxon>Bacteria</taxon>
        <taxon>Bacillati</taxon>
        <taxon>Chloroflexota</taxon>
        <taxon>Ktedonobacteria</taxon>
        <taxon>Ktedonobacterales</taxon>
        <taxon>Reticulibacteraceae</taxon>
        <taxon>Reticulibacter</taxon>
    </lineage>
</organism>
<evidence type="ECO:0000313" key="2">
    <source>
        <dbReference type="Proteomes" id="UP000597444"/>
    </source>
</evidence>
<comment type="caution">
    <text evidence="1">The sequence shown here is derived from an EMBL/GenBank/DDBJ whole genome shotgun (WGS) entry which is preliminary data.</text>
</comment>
<dbReference type="EMBL" id="BNJK01000001">
    <property type="protein sequence ID" value="GHO91092.1"/>
    <property type="molecule type" value="Genomic_DNA"/>
</dbReference>
<keyword evidence="2" id="KW-1185">Reference proteome</keyword>
<sequence length="162" mass="18487">MQKQPVTIKVWCREADLYRTADLLSWAVGHRVEIPPVSTGMINTYFFIITDIKQYEDEDTIRKTMGFDIIGKISGVIDWEIMLKENASARPILPENDKIDRTLMAVLDDLPIPLSIVARSDGSYTWKWQNASGQNPTFMGAVKAALTHVMHAYTFIRNELVR</sequence>
<dbReference type="Proteomes" id="UP000597444">
    <property type="component" value="Unassembled WGS sequence"/>
</dbReference>
<reference evidence="1" key="1">
    <citation type="submission" date="2020-10" db="EMBL/GenBank/DDBJ databases">
        <title>Taxonomic study of unclassified bacteria belonging to the class Ktedonobacteria.</title>
        <authorList>
            <person name="Yabe S."/>
            <person name="Wang C.M."/>
            <person name="Zheng Y."/>
            <person name="Sakai Y."/>
            <person name="Cavaletti L."/>
            <person name="Monciardini P."/>
            <person name="Donadio S."/>
        </authorList>
    </citation>
    <scope>NUCLEOTIDE SEQUENCE</scope>
    <source>
        <strain evidence="1">ID150040</strain>
    </source>
</reference>
<gene>
    <name evidence="1" type="ORF">KSF_011400</name>
</gene>
<proteinExistence type="predicted"/>
<dbReference type="AlphaFoldDB" id="A0A8J3IGI7"/>